<dbReference type="Proteomes" id="UP000297948">
    <property type="component" value="Unassembled WGS sequence"/>
</dbReference>
<dbReference type="RefSeq" id="WP_135340615.1">
    <property type="nucleotide sequence ID" value="NZ_JBHLTX010000045.1"/>
</dbReference>
<keyword evidence="2" id="KW-1185">Reference proteome</keyword>
<evidence type="ECO:0000313" key="2">
    <source>
        <dbReference type="Proteomes" id="UP000297948"/>
    </source>
</evidence>
<dbReference type="OrthoDB" id="4283972at2"/>
<evidence type="ECO:0000313" key="1">
    <source>
        <dbReference type="EMBL" id="TGB01785.1"/>
    </source>
</evidence>
<dbReference type="AlphaFoldDB" id="A0A4Z0GVK5"/>
<dbReference type="EMBL" id="SRID01000215">
    <property type="protein sequence ID" value="TGB01785.1"/>
    <property type="molecule type" value="Genomic_DNA"/>
</dbReference>
<sequence length="69" mass="7533">MTSPRRACPVCTRRIAVVGGRFARHDPPGRRADYDLVSCPGSRRLAPLLHTPALFETDQGPSAGQQTLF</sequence>
<proteinExistence type="predicted"/>
<organism evidence="1 2">
    <name type="scientific">Streptomyces palmae</name>
    <dbReference type="NCBI Taxonomy" id="1701085"/>
    <lineage>
        <taxon>Bacteria</taxon>
        <taxon>Bacillati</taxon>
        <taxon>Actinomycetota</taxon>
        <taxon>Actinomycetes</taxon>
        <taxon>Kitasatosporales</taxon>
        <taxon>Streptomycetaceae</taxon>
        <taxon>Streptomyces</taxon>
    </lineage>
</organism>
<protein>
    <submittedName>
        <fullName evidence="1">Uncharacterized protein</fullName>
    </submittedName>
</protein>
<name>A0A4Z0GVK5_9ACTN</name>
<reference evidence="1 2" key="1">
    <citation type="submission" date="2019-03" db="EMBL/GenBank/DDBJ databases">
        <authorList>
            <person name="Gonzalez-Pimentel J.L."/>
        </authorList>
    </citation>
    <scope>NUCLEOTIDE SEQUENCE [LARGE SCALE GENOMIC DNA]</scope>
    <source>
        <strain evidence="1 2">JCM 31289</strain>
    </source>
</reference>
<accession>A0A4Z0GVK5</accession>
<gene>
    <name evidence="1" type="ORF">E4099_20855</name>
</gene>
<comment type="caution">
    <text evidence="1">The sequence shown here is derived from an EMBL/GenBank/DDBJ whole genome shotgun (WGS) entry which is preliminary data.</text>
</comment>